<dbReference type="eggNOG" id="COG2109">
    <property type="taxonomic scope" value="Bacteria"/>
</dbReference>
<dbReference type="Proteomes" id="UP000019591">
    <property type="component" value="Chromosome"/>
</dbReference>
<evidence type="ECO:0000313" key="2">
    <source>
        <dbReference type="Proteomes" id="UP000019591"/>
    </source>
</evidence>
<organism evidence="1 2">
    <name type="scientific">Peptoclostridium acidaminophilum DSM 3953</name>
    <dbReference type="NCBI Taxonomy" id="1286171"/>
    <lineage>
        <taxon>Bacteria</taxon>
        <taxon>Bacillati</taxon>
        <taxon>Bacillota</taxon>
        <taxon>Clostridia</taxon>
        <taxon>Peptostreptococcales</taxon>
        <taxon>Peptoclostridiaceae</taxon>
        <taxon>Peptoclostridium</taxon>
    </lineage>
</organism>
<dbReference type="InterPro" id="IPR027417">
    <property type="entry name" value="P-loop_NTPase"/>
</dbReference>
<name>W8U820_PEPAC</name>
<dbReference type="InterPro" id="IPR003724">
    <property type="entry name" value="CblAdoTrfase_CobA"/>
</dbReference>
<dbReference type="PANTHER" id="PTHR46638:SF1">
    <property type="entry name" value="CORRINOID ADENOSYLTRANSFERASE"/>
    <property type="match status" value="1"/>
</dbReference>
<gene>
    <name evidence="1" type="primary">cobO</name>
    <name evidence="1" type="ORF">EAL2_c17310</name>
</gene>
<dbReference type="SUPFAM" id="SSF52540">
    <property type="entry name" value="P-loop containing nucleoside triphosphate hydrolases"/>
    <property type="match status" value="1"/>
</dbReference>
<dbReference type="RefSeq" id="WP_025435989.1">
    <property type="nucleotide sequence ID" value="NZ_CP007452.1"/>
</dbReference>
<accession>W8U820</accession>
<dbReference type="CDD" id="cd00561">
    <property type="entry name" value="CobA_ACA"/>
    <property type="match status" value="1"/>
</dbReference>
<protein>
    <submittedName>
        <fullName evidence="1">Cob(I)yrinic acid a,c-diamide adenosyltransferase CobO</fullName>
        <ecNumber evidence="1">2.5.1.17</ecNumber>
    </submittedName>
</protein>
<dbReference type="OrthoDB" id="9810309at2"/>
<keyword evidence="1" id="KW-0808">Transferase</keyword>
<dbReference type="GO" id="GO:0009236">
    <property type="term" value="P:cobalamin biosynthetic process"/>
    <property type="evidence" value="ECO:0007669"/>
    <property type="project" value="InterPro"/>
</dbReference>
<dbReference type="GO" id="GO:0008817">
    <property type="term" value="F:corrinoid adenosyltransferase activity"/>
    <property type="evidence" value="ECO:0007669"/>
    <property type="project" value="UniProtKB-EC"/>
</dbReference>
<sequence length="176" mass="19331">MEGKGLIQIYTGDGKGKTTAAIGQGIRACGRGCRVIMVQFLKTSDSGELEIIKKIDGFDVFRFQTQEGFYWNLDEAGRSRVEAETKAALEFAERVMADKKCDILILDEILGALSNGLVKLDSLIRLLGNKPEGMEVVLTGRGAPEELIEKADLVTQMQKVKHPLDKGIGARRGIEY</sequence>
<dbReference type="PANTHER" id="PTHR46638">
    <property type="entry name" value="CORRINOID ADENOSYLTRANSFERASE"/>
    <property type="match status" value="1"/>
</dbReference>
<proteinExistence type="predicted"/>
<evidence type="ECO:0000313" key="1">
    <source>
        <dbReference type="EMBL" id="AHM57026.1"/>
    </source>
</evidence>
<dbReference type="HOGENOM" id="CLU_088595_2_0_9"/>
<dbReference type="Pfam" id="PF02572">
    <property type="entry name" value="CobA_CobO_BtuR"/>
    <property type="match status" value="1"/>
</dbReference>
<dbReference type="AlphaFoldDB" id="W8U820"/>
<reference evidence="1 2" key="1">
    <citation type="journal article" date="2014" name="Genome Announc.">
        <title>Complete Genome Sequence of Amino Acid-Utilizing Eubacterium acidaminophilum al-2 (DSM 3953).</title>
        <authorList>
            <person name="Poehlein A."/>
            <person name="Andreesen J.R."/>
            <person name="Daniel R."/>
        </authorList>
    </citation>
    <scope>NUCLEOTIDE SEQUENCE [LARGE SCALE GENOMIC DNA]</scope>
    <source>
        <strain evidence="1 2">DSM 3953</strain>
    </source>
</reference>
<dbReference type="GO" id="GO:0005524">
    <property type="term" value="F:ATP binding"/>
    <property type="evidence" value="ECO:0007669"/>
    <property type="project" value="InterPro"/>
</dbReference>
<keyword evidence="2" id="KW-1185">Reference proteome</keyword>
<dbReference type="Gene3D" id="3.40.50.300">
    <property type="entry name" value="P-loop containing nucleotide triphosphate hydrolases"/>
    <property type="match status" value="1"/>
</dbReference>
<dbReference type="EMBL" id="CP007452">
    <property type="protein sequence ID" value="AHM57026.1"/>
    <property type="molecule type" value="Genomic_DNA"/>
</dbReference>
<dbReference type="EC" id="2.5.1.17" evidence="1"/>
<dbReference type="PATRIC" id="fig|1286171.3.peg.1690"/>
<dbReference type="PIRSF" id="PIRSF015617">
    <property type="entry name" value="Adensltrnsf_CobA"/>
    <property type="match status" value="1"/>
</dbReference>
<dbReference type="STRING" id="1286171.EAL2_c17310"/>
<dbReference type="KEGG" id="eac:EAL2_c17310"/>